<evidence type="ECO:0000313" key="2">
    <source>
        <dbReference type="Proteomes" id="UP001153269"/>
    </source>
</evidence>
<proteinExistence type="predicted"/>
<dbReference type="EMBL" id="CADEAL010004406">
    <property type="protein sequence ID" value="CAB1458919.1"/>
    <property type="molecule type" value="Genomic_DNA"/>
</dbReference>
<accession>A0A9N7VZV5</accession>
<comment type="caution">
    <text evidence="1">The sequence shown here is derived from an EMBL/GenBank/DDBJ whole genome shotgun (WGS) entry which is preliminary data.</text>
</comment>
<organism evidence="1 2">
    <name type="scientific">Pleuronectes platessa</name>
    <name type="common">European plaice</name>
    <dbReference type="NCBI Taxonomy" id="8262"/>
    <lineage>
        <taxon>Eukaryota</taxon>
        <taxon>Metazoa</taxon>
        <taxon>Chordata</taxon>
        <taxon>Craniata</taxon>
        <taxon>Vertebrata</taxon>
        <taxon>Euteleostomi</taxon>
        <taxon>Actinopterygii</taxon>
        <taxon>Neopterygii</taxon>
        <taxon>Teleostei</taxon>
        <taxon>Neoteleostei</taxon>
        <taxon>Acanthomorphata</taxon>
        <taxon>Carangaria</taxon>
        <taxon>Pleuronectiformes</taxon>
        <taxon>Pleuronectoidei</taxon>
        <taxon>Pleuronectidae</taxon>
        <taxon>Pleuronectes</taxon>
    </lineage>
</organism>
<keyword evidence="2" id="KW-1185">Reference proteome</keyword>
<protein>
    <submittedName>
        <fullName evidence="1">Uncharacterized protein</fullName>
    </submittedName>
</protein>
<sequence length="132" mass="13714">MFLFLSADSIDSGDKLIPSASQKTTKIVPVLAAEAFGGKRGTSGGGDRGWHDTMGEQVPQSFIMSQLLGSLLPSAKNNLGTTKLDSLFKSNAISSGHGANSSQLEKWVPISGTCCCPVAAVTWPPVATESES</sequence>
<name>A0A9N7VZV5_PLEPL</name>
<gene>
    <name evidence="1" type="ORF">PLEPLA_LOCUS46754</name>
</gene>
<evidence type="ECO:0000313" key="1">
    <source>
        <dbReference type="EMBL" id="CAB1458919.1"/>
    </source>
</evidence>
<dbReference type="AlphaFoldDB" id="A0A9N7VZV5"/>
<reference evidence="1" key="1">
    <citation type="submission" date="2020-03" db="EMBL/GenBank/DDBJ databases">
        <authorList>
            <person name="Weist P."/>
        </authorList>
    </citation>
    <scope>NUCLEOTIDE SEQUENCE</scope>
</reference>
<dbReference type="Proteomes" id="UP001153269">
    <property type="component" value="Unassembled WGS sequence"/>
</dbReference>